<evidence type="ECO:0000256" key="5">
    <source>
        <dbReference type="ARBA" id="ARBA00022801"/>
    </source>
</evidence>
<keyword evidence="2 8" id="KW-1277">Toxin-antitoxin system</keyword>
<protein>
    <recommendedName>
        <fullName evidence="8">Ribonuclease VapC</fullName>
        <shortName evidence="8">RNase VapC</shortName>
        <ecNumber evidence="8">3.1.-.-</ecNumber>
    </recommendedName>
    <alternativeName>
        <fullName evidence="8">Toxin VapC</fullName>
    </alternativeName>
</protein>
<keyword evidence="3 8" id="KW-0540">Nuclease</keyword>
<dbReference type="GO" id="GO:0016787">
    <property type="term" value="F:hydrolase activity"/>
    <property type="evidence" value="ECO:0007669"/>
    <property type="project" value="UniProtKB-KW"/>
</dbReference>
<dbReference type="InterPro" id="IPR002716">
    <property type="entry name" value="PIN_dom"/>
</dbReference>
<reference evidence="10" key="1">
    <citation type="submission" date="2024-06" db="EMBL/GenBank/DDBJ databases">
        <title>Streptomyces sp. strain HUAS MG91 genome sequences.</title>
        <authorList>
            <person name="Mo P."/>
        </authorList>
    </citation>
    <scope>NUCLEOTIDE SEQUENCE</scope>
    <source>
        <strain evidence="10">HUAS MG91</strain>
    </source>
</reference>
<feature type="binding site" evidence="8">
    <location>
        <position position="96"/>
    </location>
    <ligand>
        <name>Mg(2+)</name>
        <dbReference type="ChEBI" id="CHEBI:18420"/>
    </ligand>
</feature>
<feature type="binding site" evidence="8">
    <location>
        <position position="6"/>
    </location>
    <ligand>
        <name>Mg(2+)</name>
        <dbReference type="ChEBI" id="CHEBI:18420"/>
    </ligand>
</feature>
<keyword evidence="8" id="KW-0800">Toxin</keyword>
<evidence type="ECO:0000259" key="9">
    <source>
        <dbReference type="Pfam" id="PF01850"/>
    </source>
</evidence>
<dbReference type="HAMAP" id="MF_00265">
    <property type="entry name" value="VapC_Nob1"/>
    <property type="match status" value="1"/>
</dbReference>
<dbReference type="Gene3D" id="3.40.50.1010">
    <property type="entry name" value="5'-nuclease"/>
    <property type="match status" value="1"/>
</dbReference>
<evidence type="ECO:0000256" key="8">
    <source>
        <dbReference type="HAMAP-Rule" id="MF_00265"/>
    </source>
</evidence>
<evidence type="ECO:0000256" key="1">
    <source>
        <dbReference type="ARBA" id="ARBA00001946"/>
    </source>
</evidence>
<dbReference type="InterPro" id="IPR029060">
    <property type="entry name" value="PIN-like_dom_sf"/>
</dbReference>
<evidence type="ECO:0000256" key="6">
    <source>
        <dbReference type="ARBA" id="ARBA00022842"/>
    </source>
</evidence>
<evidence type="ECO:0000256" key="7">
    <source>
        <dbReference type="ARBA" id="ARBA00038093"/>
    </source>
</evidence>
<dbReference type="GO" id="GO:0090729">
    <property type="term" value="F:toxin activity"/>
    <property type="evidence" value="ECO:0007669"/>
    <property type="project" value="UniProtKB-KW"/>
</dbReference>
<dbReference type="PANTHER" id="PTHR33653">
    <property type="entry name" value="RIBONUCLEASE VAPC2"/>
    <property type="match status" value="1"/>
</dbReference>
<evidence type="ECO:0000256" key="4">
    <source>
        <dbReference type="ARBA" id="ARBA00022723"/>
    </source>
</evidence>
<keyword evidence="4 8" id="KW-0479">Metal-binding</keyword>
<dbReference type="InterPro" id="IPR050556">
    <property type="entry name" value="Type_II_TA_system_RNase"/>
</dbReference>
<organism evidence="10">
    <name type="scientific">Streptomyces tabacisoli</name>
    <dbReference type="NCBI Taxonomy" id="3156398"/>
    <lineage>
        <taxon>Bacteria</taxon>
        <taxon>Bacillati</taxon>
        <taxon>Actinomycetota</taxon>
        <taxon>Actinomycetes</taxon>
        <taxon>Kitasatosporales</taxon>
        <taxon>Streptomycetaceae</taxon>
        <taxon>Streptomyces</taxon>
    </lineage>
</organism>
<comment type="cofactor">
    <cofactor evidence="1 8">
        <name>Mg(2+)</name>
        <dbReference type="ChEBI" id="CHEBI:18420"/>
    </cofactor>
</comment>
<dbReference type="GO" id="GO:0004540">
    <property type="term" value="F:RNA nuclease activity"/>
    <property type="evidence" value="ECO:0007669"/>
    <property type="project" value="InterPro"/>
</dbReference>
<dbReference type="EMBL" id="CP159534">
    <property type="protein sequence ID" value="XCJ75743.1"/>
    <property type="molecule type" value="Genomic_DNA"/>
</dbReference>
<dbReference type="Pfam" id="PF01850">
    <property type="entry name" value="PIN"/>
    <property type="match status" value="1"/>
</dbReference>
<dbReference type="PANTHER" id="PTHR33653:SF1">
    <property type="entry name" value="RIBONUCLEASE VAPC2"/>
    <property type="match status" value="1"/>
</dbReference>
<dbReference type="EC" id="3.1.-.-" evidence="8"/>
<sequence>MKYLLDSSALWRLLRDRKLHESWHETIADGEIASCYPQRTEVLTSARNLVEFDGLSSMFTDLYGDVAVPKNAGLWIGGLQRRAADAGCHQALSAVDLQLCATAAHHGLVVLHDDRDFVTASRLAVELSQHNVHDGPRV</sequence>
<feature type="domain" description="PIN" evidence="9">
    <location>
        <begin position="3"/>
        <end position="119"/>
    </location>
</feature>
<dbReference type="AlphaFoldDB" id="A0AAU8J716"/>
<keyword evidence="5 8" id="KW-0378">Hydrolase</keyword>
<evidence type="ECO:0000256" key="2">
    <source>
        <dbReference type="ARBA" id="ARBA00022649"/>
    </source>
</evidence>
<dbReference type="GO" id="GO:0000287">
    <property type="term" value="F:magnesium ion binding"/>
    <property type="evidence" value="ECO:0007669"/>
    <property type="project" value="UniProtKB-UniRule"/>
</dbReference>
<dbReference type="SUPFAM" id="SSF88723">
    <property type="entry name" value="PIN domain-like"/>
    <property type="match status" value="1"/>
</dbReference>
<comment type="similarity">
    <text evidence="7 8">Belongs to the PINc/VapC protein family.</text>
</comment>
<keyword evidence="6 8" id="KW-0460">Magnesium</keyword>
<evidence type="ECO:0000256" key="3">
    <source>
        <dbReference type="ARBA" id="ARBA00022722"/>
    </source>
</evidence>
<gene>
    <name evidence="8" type="primary">vapC</name>
    <name evidence="10" type="ORF">ABII15_23580</name>
</gene>
<dbReference type="InterPro" id="IPR022907">
    <property type="entry name" value="VapC_family"/>
</dbReference>
<proteinExistence type="inferred from homology"/>
<dbReference type="KEGG" id="stac:ABII15_23580"/>
<comment type="function">
    <text evidence="8">Toxic component of a toxin-antitoxin (TA) system. An RNase.</text>
</comment>
<accession>A0AAU8J716</accession>
<name>A0AAU8J716_9ACTN</name>
<evidence type="ECO:0000313" key="10">
    <source>
        <dbReference type="EMBL" id="XCJ75743.1"/>
    </source>
</evidence>